<dbReference type="Pfam" id="PF00005">
    <property type="entry name" value="ABC_tran"/>
    <property type="match status" value="1"/>
</dbReference>
<evidence type="ECO:0000259" key="5">
    <source>
        <dbReference type="SMART" id="SM00382"/>
    </source>
</evidence>
<dbReference type="STRING" id="903984.BCR21_07115"/>
<comment type="caution">
    <text evidence="6">The sequence shown here is derived from an EMBL/GenBank/DDBJ whole genome shotgun (WGS) entry which is preliminary data.</text>
</comment>
<dbReference type="SMART" id="SM00382">
    <property type="entry name" value="AAA"/>
    <property type="match status" value="1"/>
</dbReference>
<dbReference type="OrthoDB" id="9804819at2"/>
<evidence type="ECO:0000256" key="1">
    <source>
        <dbReference type="ARBA" id="ARBA00005417"/>
    </source>
</evidence>
<accession>A0A1E5GIC8</accession>
<dbReference type="InterPro" id="IPR027417">
    <property type="entry name" value="P-loop_NTPase"/>
</dbReference>
<sequence length="242" mass="26744">MLVDNVLEIKKLTKSFGTQLVLDDVSLSLKKGVIYGLLGANGAGKTTIIKSIFDLVKPNSGEIYLFGEQMPQSVEQYKKLGSIIEMPVFYENMTVEENLLLHCDYMGGQFKGNIDNVLQNVGLINEKKKKIDQLSVGMKQRLGLVRALLNEPELLILDEPINGLDPEGIIDFRNLILSINQTYGTTVLISSHILIEVFKIADTIGIVAKGKLVKEVSKIAIEEMGVGIEEYYLSLVKEGVSI</sequence>
<dbReference type="PROSITE" id="PS00211">
    <property type="entry name" value="ABC_TRANSPORTER_1"/>
    <property type="match status" value="1"/>
</dbReference>
<feature type="domain" description="AAA+ ATPase" evidence="5">
    <location>
        <begin position="31"/>
        <end position="218"/>
    </location>
</feature>
<keyword evidence="7" id="KW-1185">Reference proteome</keyword>
<dbReference type="InterPro" id="IPR003439">
    <property type="entry name" value="ABC_transporter-like_ATP-bd"/>
</dbReference>
<dbReference type="PANTHER" id="PTHR43335:SF8">
    <property type="entry name" value="ABC TRANSPORTER, ATP-BINDING PROTEIN"/>
    <property type="match status" value="1"/>
</dbReference>
<keyword evidence="3" id="KW-0547">Nucleotide-binding</keyword>
<reference evidence="7" key="1">
    <citation type="submission" date="2016-09" db="EMBL/GenBank/DDBJ databases">
        <authorList>
            <person name="Gulvik C.A."/>
        </authorList>
    </citation>
    <scope>NUCLEOTIDE SEQUENCE [LARGE SCALE GENOMIC DNA]</scope>
    <source>
        <strain evidence="7">DSM 23328</strain>
    </source>
</reference>
<keyword evidence="4 6" id="KW-0067">ATP-binding</keyword>
<dbReference type="AlphaFoldDB" id="A0A1E5GIC8"/>
<dbReference type="EMBL" id="MIJZ01000012">
    <property type="protein sequence ID" value="OEG12000.1"/>
    <property type="molecule type" value="Genomic_DNA"/>
</dbReference>
<dbReference type="PANTHER" id="PTHR43335">
    <property type="entry name" value="ABC TRANSPORTER, ATP-BINDING PROTEIN"/>
    <property type="match status" value="1"/>
</dbReference>
<dbReference type="GO" id="GO:0016887">
    <property type="term" value="F:ATP hydrolysis activity"/>
    <property type="evidence" value="ECO:0007669"/>
    <property type="project" value="InterPro"/>
</dbReference>
<dbReference type="Gene3D" id="3.40.50.300">
    <property type="entry name" value="P-loop containing nucleotide triphosphate hydrolases"/>
    <property type="match status" value="1"/>
</dbReference>
<evidence type="ECO:0000313" key="7">
    <source>
        <dbReference type="Proteomes" id="UP000094068"/>
    </source>
</evidence>
<keyword evidence="2" id="KW-0813">Transport</keyword>
<name>A0A1E5GIC8_9ENTE</name>
<evidence type="ECO:0000256" key="4">
    <source>
        <dbReference type="ARBA" id="ARBA00022840"/>
    </source>
</evidence>
<comment type="similarity">
    <text evidence="1">Belongs to the ABC transporter superfamily.</text>
</comment>
<evidence type="ECO:0000256" key="2">
    <source>
        <dbReference type="ARBA" id="ARBA00022448"/>
    </source>
</evidence>
<gene>
    <name evidence="6" type="ORF">BCR21_07115</name>
</gene>
<protein>
    <submittedName>
        <fullName evidence="6">ABC transporter ATP-binding protein</fullName>
    </submittedName>
</protein>
<evidence type="ECO:0000256" key="3">
    <source>
        <dbReference type="ARBA" id="ARBA00022741"/>
    </source>
</evidence>
<dbReference type="GO" id="GO:0005524">
    <property type="term" value="F:ATP binding"/>
    <property type="evidence" value="ECO:0007669"/>
    <property type="project" value="UniProtKB-KW"/>
</dbReference>
<dbReference type="SUPFAM" id="SSF52540">
    <property type="entry name" value="P-loop containing nucleoside triphosphate hydrolases"/>
    <property type="match status" value="1"/>
</dbReference>
<dbReference type="InterPro" id="IPR003593">
    <property type="entry name" value="AAA+_ATPase"/>
</dbReference>
<dbReference type="Proteomes" id="UP000094068">
    <property type="component" value="Unassembled WGS sequence"/>
</dbReference>
<organism evidence="6 7">
    <name type="scientific">Enterococcus ureasiticus</name>
    <dbReference type="NCBI Taxonomy" id="903984"/>
    <lineage>
        <taxon>Bacteria</taxon>
        <taxon>Bacillati</taxon>
        <taxon>Bacillota</taxon>
        <taxon>Bacilli</taxon>
        <taxon>Lactobacillales</taxon>
        <taxon>Enterococcaceae</taxon>
        <taxon>Enterococcus</taxon>
    </lineage>
</organism>
<proteinExistence type="inferred from homology"/>
<dbReference type="InterPro" id="IPR017871">
    <property type="entry name" value="ABC_transporter-like_CS"/>
</dbReference>
<evidence type="ECO:0000313" key="6">
    <source>
        <dbReference type="EMBL" id="OEG12000.1"/>
    </source>
</evidence>